<comment type="caution">
    <text evidence="2">The sequence shown here is derived from an EMBL/GenBank/DDBJ whole genome shotgun (WGS) entry which is preliminary data.</text>
</comment>
<sequence>MRRYRRYLLPFYLMLGACMPVSPTDTATRAAAATSSVDSGLPPMKSFSVPRPAAPVASNSDIARDFLDLAFSLESGRPLKTLTRFEGPITVRVTGAPPASLGPDLKRLLHRLRAEAGINIALSNSANANITVQAVSRADIRKALPQAACFVVPNVTSLAEYKASRRTAKVNWSRLTDRKRLSIFLPNDASPQEVRDCLHEELAQALGPLNDLYRLPDSVFNDDNVHTVLTGYDMLILRAYYDPALRNGMSRSEAADRLPGILARINPRGQNVAPRRLQRTPRVWIEAVQTALGPGANPAQRKQAAVEALKVATAMGWTDHRRAFSHYAMGRLLQGSDLEAAQDHFVLSQRFFGNGRDTALHRAYVASQLAAYAISAGRADDALFLLTPHLDTAARHENAALLATLMMLRAEALDLAGRITEAREVRLDSLGWARYGFGSDWAVRAKLREISSLSPAKRRRGAL</sequence>
<feature type="chain" id="PRO_5045447460" evidence="1">
    <location>
        <begin position="24"/>
        <end position="463"/>
    </location>
</feature>
<accession>A0ABT4XXE5</accession>
<keyword evidence="3" id="KW-1185">Reference proteome</keyword>
<reference evidence="2 3" key="1">
    <citation type="submission" date="2023-01" db="EMBL/GenBank/DDBJ databases">
        <title>Thalassococcus onchidii sp. nov., isolated from a marine invertebrate from the South China Sea.</title>
        <authorList>
            <person name="Xu S."/>
            <person name="Liu Z."/>
            <person name="Xu Y."/>
        </authorList>
    </citation>
    <scope>NUCLEOTIDE SEQUENCE [LARGE SCALE GENOMIC DNA]</scope>
    <source>
        <strain evidence="2 3">KCTC 32084</strain>
    </source>
</reference>
<dbReference type="Proteomes" id="UP001210720">
    <property type="component" value="Unassembled WGS sequence"/>
</dbReference>
<gene>
    <name evidence="2" type="ORF">PFY00_18045</name>
</gene>
<feature type="signal peptide" evidence="1">
    <location>
        <begin position="1"/>
        <end position="23"/>
    </location>
</feature>
<proteinExistence type="predicted"/>
<evidence type="ECO:0000256" key="1">
    <source>
        <dbReference type="SAM" id="SignalP"/>
    </source>
</evidence>
<evidence type="ECO:0000313" key="3">
    <source>
        <dbReference type="Proteomes" id="UP001210720"/>
    </source>
</evidence>
<dbReference type="RefSeq" id="WP_271433995.1">
    <property type="nucleotide sequence ID" value="NZ_JAQIOY010000010.1"/>
</dbReference>
<dbReference type="Pfam" id="PF11150">
    <property type="entry name" value="DUF2927"/>
    <property type="match status" value="1"/>
</dbReference>
<organism evidence="2 3">
    <name type="scientific">Thalassococcus lentus</name>
    <dbReference type="NCBI Taxonomy" id="1210524"/>
    <lineage>
        <taxon>Bacteria</taxon>
        <taxon>Pseudomonadati</taxon>
        <taxon>Pseudomonadota</taxon>
        <taxon>Alphaproteobacteria</taxon>
        <taxon>Rhodobacterales</taxon>
        <taxon>Roseobacteraceae</taxon>
        <taxon>Thalassococcus</taxon>
    </lineage>
</organism>
<dbReference type="InterPro" id="IPR021323">
    <property type="entry name" value="DUF2927"/>
</dbReference>
<evidence type="ECO:0000313" key="2">
    <source>
        <dbReference type="EMBL" id="MDA7426640.1"/>
    </source>
</evidence>
<keyword evidence="1" id="KW-0732">Signal</keyword>
<name>A0ABT4XXE5_9RHOB</name>
<dbReference type="EMBL" id="JAQIOY010000010">
    <property type="protein sequence ID" value="MDA7426640.1"/>
    <property type="molecule type" value="Genomic_DNA"/>
</dbReference>
<protein>
    <submittedName>
        <fullName evidence="2">DUF2927 domain-containing protein</fullName>
    </submittedName>
</protein>
<dbReference type="PROSITE" id="PS51257">
    <property type="entry name" value="PROKAR_LIPOPROTEIN"/>
    <property type="match status" value="1"/>
</dbReference>